<protein>
    <submittedName>
        <fullName evidence="1">Uncharacterized protein</fullName>
    </submittedName>
</protein>
<reference evidence="1" key="1">
    <citation type="submission" date="2020-11" db="EMBL/GenBank/DDBJ databases">
        <authorList>
            <consortium name="DOE Joint Genome Institute"/>
            <person name="Ahrendt S."/>
            <person name="Riley R."/>
            <person name="Andreopoulos W."/>
            <person name="Labutti K."/>
            <person name="Pangilinan J."/>
            <person name="Ruiz-Duenas F.J."/>
            <person name="Barrasa J.M."/>
            <person name="Sanchez-Garcia M."/>
            <person name="Camarero S."/>
            <person name="Miyauchi S."/>
            <person name="Serrano A."/>
            <person name="Linde D."/>
            <person name="Babiker R."/>
            <person name="Drula E."/>
            <person name="Ayuso-Fernandez I."/>
            <person name="Pacheco R."/>
            <person name="Padilla G."/>
            <person name="Ferreira P."/>
            <person name="Barriuso J."/>
            <person name="Kellner H."/>
            <person name="Castanera R."/>
            <person name="Alfaro M."/>
            <person name="Ramirez L."/>
            <person name="Pisabarro A.G."/>
            <person name="Kuo A."/>
            <person name="Tritt A."/>
            <person name="Lipzen A."/>
            <person name="He G."/>
            <person name="Yan M."/>
            <person name="Ng V."/>
            <person name="Cullen D."/>
            <person name="Martin F."/>
            <person name="Rosso M.-N."/>
            <person name="Henrissat B."/>
            <person name="Hibbett D."/>
            <person name="Martinez A.T."/>
            <person name="Grigoriev I.V."/>
        </authorList>
    </citation>
    <scope>NUCLEOTIDE SEQUENCE</scope>
    <source>
        <strain evidence="1">AH 40177</strain>
    </source>
</reference>
<comment type="caution">
    <text evidence="1">The sequence shown here is derived from an EMBL/GenBank/DDBJ whole genome shotgun (WGS) entry which is preliminary data.</text>
</comment>
<name>A0A9P5PJR6_9AGAR</name>
<evidence type="ECO:0000313" key="2">
    <source>
        <dbReference type="Proteomes" id="UP000772434"/>
    </source>
</evidence>
<evidence type="ECO:0000313" key="1">
    <source>
        <dbReference type="EMBL" id="KAF9064509.1"/>
    </source>
</evidence>
<proteinExistence type="predicted"/>
<gene>
    <name evidence="1" type="ORF">BDP27DRAFT_1367166</name>
</gene>
<accession>A0A9P5PJR6</accession>
<dbReference type="AlphaFoldDB" id="A0A9P5PJR6"/>
<sequence length="235" mass="26454">MMGKSWAKDKNTQQPSFTRMLVKCISKTWRPPALYSAGKRLPVHPQRWKALERCLIVSHDPVATWPHDDNSKYGALSIPILINVDKPSLISWKSLGPGGNIYQGYIIRALDHVRVVRGRAILYTARRSQLGLKSLEQHRRRRVQAGRHKWIGKIRGWKSHAKCNQESSICSGDCLEASMAPAQGSFSRDEACPGAFVICHETFNSYRALWFAGEQEIKNLYAGGMNDVKKGAKVP</sequence>
<dbReference type="Proteomes" id="UP000772434">
    <property type="component" value="Unassembled WGS sequence"/>
</dbReference>
<dbReference type="EMBL" id="JADNRY010000122">
    <property type="protein sequence ID" value="KAF9064509.1"/>
    <property type="molecule type" value="Genomic_DNA"/>
</dbReference>
<organism evidence="1 2">
    <name type="scientific">Rhodocollybia butyracea</name>
    <dbReference type="NCBI Taxonomy" id="206335"/>
    <lineage>
        <taxon>Eukaryota</taxon>
        <taxon>Fungi</taxon>
        <taxon>Dikarya</taxon>
        <taxon>Basidiomycota</taxon>
        <taxon>Agaricomycotina</taxon>
        <taxon>Agaricomycetes</taxon>
        <taxon>Agaricomycetidae</taxon>
        <taxon>Agaricales</taxon>
        <taxon>Marasmiineae</taxon>
        <taxon>Omphalotaceae</taxon>
        <taxon>Rhodocollybia</taxon>
    </lineage>
</organism>
<keyword evidence="2" id="KW-1185">Reference proteome</keyword>